<keyword evidence="1" id="KW-1133">Transmembrane helix</keyword>
<reference evidence="3" key="1">
    <citation type="journal article" date="2019" name="Int. J. Syst. Evol. Microbiol.">
        <title>The Global Catalogue of Microorganisms (GCM) 10K type strain sequencing project: providing services to taxonomists for standard genome sequencing and annotation.</title>
        <authorList>
            <consortium name="The Broad Institute Genomics Platform"/>
            <consortium name="The Broad Institute Genome Sequencing Center for Infectious Disease"/>
            <person name="Wu L."/>
            <person name="Ma J."/>
        </authorList>
    </citation>
    <scope>NUCLEOTIDE SEQUENCE [LARGE SCALE GENOMIC DNA]</scope>
    <source>
        <strain evidence="3">JCM 16898</strain>
    </source>
</reference>
<feature type="transmembrane region" description="Helical" evidence="1">
    <location>
        <begin position="76"/>
        <end position="94"/>
    </location>
</feature>
<keyword evidence="1" id="KW-0472">Membrane</keyword>
<dbReference type="InterPro" id="IPR046862">
    <property type="entry name" value="Rhomboid_2"/>
</dbReference>
<evidence type="ECO:0000256" key="1">
    <source>
        <dbReference type="SAM" id="Phobius"/>
    </source>
</evidence>
<dbReference type="EMBL" id="BAAAZN010000008">
    <property type="protein sequence ID" value="GAA3552721.1"/>
    <property type="molecule type" value="Genomic_DNA"/>
</dbReference>
<gene>
    <name evidence="2" type="ORF">GCM10022222_40470</name>
</gene>
<organism evidence="2 3">
    <name type="scientific">Amycolatopsis ultiminotia</name>
    <dbReference type="NCBI Taxonomy" id="543629"/>
    <lineage>
        <taxon>Bacteria</taxon>
        <taxon>Bacillati</taxon>
        <taxon>Actinomycetota</taxon>
        <taxon>Actinomycetes</taxon>
        <taxon>Pseudonocardiales</taxon>
        <taxon>Pseudonocardiaceae</taxon>
        <taxon>Amycolatopsis</taxon>
    </lineage>
</organism>
<keyword evidence="1" id="KW-0812">Transmembrane</keyword>
<feature type="transmembrane region" description="Helical" evidence="1">
    <location>
        <begin position="191"/>
        <end position="210"/>
    </location>
</feature>
<evidence type="ECO:0000313" key="2">
    <source>
        <dbReference type="EMBL" id="GAA3552721.1"/>
    </source>
</evidence>
<name>A0ABP6WKU1_9PSEU</name>
<protein>
    <submittedName>
        <fullName evidence="2">Uncharacterized protein</fullName>
    </submittedName>
</protein>
<feature type="transmembrane region" description="Helical" evidence="1">
    <location>
        <begin position="157"/>
        <end position="179"/>
    </location>
</feature>
<proteinExistence type="predicted"/>
<keyword evidence="3" id="KW-1185">Reference proteome</keyword>
<feature type="transmembrane region" description="Helical" evidence="1">
    <location>
        <begin position="239"/>
        <end position="259"/>
    </location>
</feature>
<accession>A0ABP6WKU1</accession>
<comment type="caution">
    <text evidence="2">The sequence shown here is derived from an EMBL/GenBank/DDBJ whole genome shotgun (WGS) entry which is preliminary data.</text>
</comment>
<dbReference type="Proteomes" id="UP001500689">
    <property type="component" value="Unassembled WGS sequence"/>
</dbReference>
<dbReference type="Pfam" id="PF20401">
    <property type="entry name" value="Rhomboid_2"/>
    <property type="match status" value="1"/>
</dbReference>
<feature type="transmembrane region" description="Helical" evidence="1">
    <location>
        <begin position="124"/>
        <end position="145"/>
    </location>
</feature>
<dbReference type="RefSeq" id="WP_344861999.1">
    <property type="nucleotide sequence ID" value="NZ_BAAAZN010000008.1"/>
</dbReference>
<evidence type="ECO:0000313" key="3">
    <source>
        <dbReference type="Proteomes" id="UP001500689"/>
    </source>
</evidence>
<sequence length="276" mass="30288">MLQRAADSVRPRTHRSADRGFPQKWLRSLAPLRFAAWVVLDSVHTTRALLRPDGASLWRTGRAWVRYLPSPRTTPFTFSYLVLLLATTLVLRFADPMLTAKLLQLSSTDAHNLWHRPLTSLLSSALWIEDGGWLAYAAIFALVIAPLERRFGPGRTAAVFFSGHVLATLATELPVMALIHSAVLPTSAGQWLDIGVSYGFLTTAGALVHLLRGRARIVALVTMELFVVLVYVADDPGSVDSVVTALGHAFAAHFGLLFWGPRLRMTATTTARARTP</sequence>
<feature type="transmembrane region" description="Helical" evidence="1">
    <location>
        <begin position="217"/>
        <end position="233"/>
    </location>
</feature>